<name>A0ACC3BK33_PYRYE</name>
<protein>
    <submittedName>
        <fullName evidence="1">Uncharacterized protein</fullName>
    </submittedName>
</protein>
<comment type="caution">
    <text evidence="1">The sequence shown here is derived from an EMBL/GenBank/DDBJ whole genome shotgun (WGS) entry which is preliminary data.</text>
</comment>
<reference evidence="1" key="1">
    <citation type="submission" date="2019-11" db="EMBL/GenBank/DDBJ databases">
        <title>Nori genome reveals adaptations in red seaweeds to the harsh intertidal environment.</title>
        <authorList>
            <person name="Wang D."/>
            <person name="Mao Y."/>
        </authorList>
    </citation>
    <scope>NUCLEOTIDE SEQUENCE</scope>
    <source>
        <tissue evidence="1">Gametophyte</tissue>
    </source>
</reference>
<evidence type="ECO:0000313" key="1">
    <source>
        <dbReference type="EMBL" id="KAK1858301.1"/>
    </source>
</evidence>
<gene>
    <name evidence="1" type="ORF">I4F81_000910</name>
</gene>
<dbReference type="EMBL" id="CM020618">
    <property type="protein sequence ID" value="KAK1858301.1"/>
    <property type="molecule type" value="Genomic_DNA"/>
</dbReference>
<dbReference type="Proteomes" id="UP000798662">
    <property type="component" value="Chromosome 1"/>
</dbReference>
<organism evidence="1 2">
    <name type="scientific">Pyropia yezoensis</name>
    <name type="common">Susabi-nori</name>
    <name type="synonym">Porphyra yezoensis</name>
    <dbReference type="NCBI Taxonomy" id="2788"/>
    <lineage>
        <taxon>Eukaryota</taxon>
        <taxon>Rhodophyta</taxon>
        <taxon>Bangiophyceae</taxon>
        <taxon>Bangiales</taxon>
        <taxon>Bangiaceae</taxon>
        <taxon>Pyropia</taxon>
    </lineage>
</organism>
<accession>A0ACC3BK33</accession>
<sequence>MGTTLDRRWCPPATNRTYCLHLRPDDASSPRHAPPPSSLPSPPSPQRPSMWPGCPAGLAGDGGRRRSLAAGTDGLACRGGLWGLPAAADFVGGVGRRGGVAGGSGRRRWPAWVAG</sequence>
<proteinExistence type="predicted"/>
<evidence type="ECO:0000313" key="2">
    <source>
        <dbReference type="Proteomes" id="UP000798662"/>
    </source>
</evidence>
<keyword evidence="2" id="KW-1185">Reference proteome</keyword>